<dbReference type="AlphaFoldDB" id="A0A1H6YDF1"/>
<dbReference type="PROSITE" id="PS51819">
    <property type="entry name" value="VOC"/>
    <property type="match status" value="1"/>
</dbReference>
<dbReference type="OrthoDB" id="9812656at2"/>
<dbReference type="RefSeq" id="WP_090310860.1">
    <property type="nucleotide sequence ID" value="NZ_FNZE01000008.1"/>
</dbReference>
<dbReference type="STRING" id="915471.SAMN05216201_10814"/>
<evidence type="ECO:0000259" key="1">
    <source>
        <dbReference type="PROSITE" id="PS51819"/>
    </source>
</evidence>
<organism evidence="2 3">
    <name type="scientific">Pseudomonas linyingensis</name>
    <dbReference type="NCBI Taxonomy" id="915471"/>
    <lineage>
        <taxon>Bacteria</taxon>
        <taxon>Pseudomonadati</taxon>
        <taxon>Pseudomonadota</taxon>
        <taxon>Gammaproteobacteria</taxon>
        <taxon>Pseudomonadales</taxon>
        <taxon>Pseudomonadaceae</taxon>
        <taxon>Pseudomonas</taxon>
    </lineage>
</organism>
<dbReference type="Gene3D" id="3.10.180.10">
    <property type="entry name" value="2,3-Dihydroxybiphenyl 1,2-Dioxygenase, domain 1"/>
    <property type="match status" value="1"/>
</dbReference>
<dbReference type="InterPro" id="IPR037523">
    <property type="entry name" value="VOC_core"/>
</dbReference>
<keyword evidence="3" id="KW-1185">Reference proteome</keyword>
<keyword evidence="2" id="KW-0223">Dioxygenase</keyword>
<dbReference type="CDD" id="cd08351">
    <property type="entry name" value="ChaP_like"/>
    <property type="match status" value="1"/>
</dbReference>
<name>A0A1H6YDF1_9PSED</name>
<reference evidence="3" key="1">
    <citation type="submission" date="2016-10" db="EMBL/GenBank/DDBJ databases">
        <authorList>
            <person name="Varghese N."/>
            <person name="Submissions S."/>
        </authorList>
    </citation>
    <scope>NUCLEOTIDE SEQUENCE [LARGE SCALE GENOMIC DNA]</scope>
    <source>
        <strain evidence="3">LMG 25967</strain>
    </source>
</reference>
<sequence length="127" mass="14205">MSAQLNHTIVWCRDKEKSATFLTELLGLPSASRFGPMLVVQLANGVSLDFHEHAGEISSQHYAFLIDEDDFDQVFARIRGLGLQYWADPGRHRPGEINRNDGGRGVYFEDPDGHFLEVITRPYGSAG</sequence>
<dbReference type="SUPFAM" id="SSF54593">
    <property type="entry name" value="Glyoxalase/Bleomycin resistance protein/Dihydroxybiphenyl dioxygenase"/>
    <property type="match status" value="1"/>
</dbReference>
<dbReference type="InterPro" id="IPR004360">
    <property type="entry name" value="Glyas_Fos-R_dOase_dom"/>
</dbReference>
<dbReference type="InterPro" id="IPR029068">
    <property type="entry name" value="Glyas_Bleomycin-R_OHBP_Dase"/>
</dbReference>
<accession>A0A1H6YDF1</accession>
<keyword evidence="2" id="KW-0560">Oxidoreductase</keyword>
<dbReference type="Pfam" id="PF00903">
    <property type="entry name" value="Glyoxalase"/>
    <property type="match status" value="1"/>
</dbReference>
<dbReference type="EMBL" id="FNZE01000008">
    <property type="protein sequence ID" value="SEJ39303.1"/>
    <property type="molecule type" value="Genomic_DNA"/>
</dbReference>
<evidence type="ECO:0000313" key="3">
    <source>
        <dbReference type="Proteomes" id="UP000242930"/>
    </source>
</evidence>
<evidence type="ECO:0000313" key="2">
    <source>
        <dbReference type="EMBL" id="SEJ39303.1"/>
    </source>
</evidence>
<feature type="domain" description="VOC" evidence="1">
    <location>
        <begin position="4"/>
        <end position="121"/>
    </location>
</feature>
<dbReference type="Proteomes" id="UP000242930">
    <property type="component" value="Unassembled WGS sequence"/>
</dbReference>
<protein>
    <submittedName>
        <fullName evidence="2">Catechol 2,3-dioxygenase</fullName>
    </submittedName>
</protein>
<gene>
    <name evidence="2" type="ORF">SAMN05216201_10814</name>
</gene>
<proteinExistence type="predicted"/>
<dbReference type="GO" id="GO:0051213">
    <property type="term" value="F:dioxygenase activity"/>
    <property type="evidence" value="ECO:0007669"/>
    <property type="project" value="UniProtKB-KW"/>
</dbReference>